<evidence type="ECO:0000256" key="6">
    <source>
        <dbReference type="ARBA" id="ARBA00023136"/>
    </source>
</evidence>
<dbReference type="GO" id="GO:0005886">
    <property type="term" value="C:plasma membrane"/>
    <property type="evidence" value="ECO:0007669"/>
    <property type="project" value="UniProtKB-SubCell"/>
</dbReference>
<dbReference type="InterPro" id="IPR004563">
    <property type="entry name" value="Apolipo_AcylTrfase"/>
</dbReference>
<keyword evidence="7 8" id="KW-0012">Acyltransferase</keyword>
<keyword evidence="5 8" id="KW-1133">Transmembrane helix</keyword>
<gene>
    <name evidence="8 10" type="primary">lnt</name>
    <name evidence="10" type="ORF">F8O01_04430</name>
</gene>
<dbReference type="Gene3D" id="3.60.110.10">
    <property type="entry name" value="Carbon-nitrogen hydrolase"/>
    <property type="match status" value="1"/>
</dbReference>
<feature type="transmembrane region" description="Helical" evidence="8">
    <location>
        <begin position="118"/>
        <end position="140"/>
    </location>
</feature>
<feature type="transmembrane region" description="Helical" evidence="8">
    <location>
        <begin position="160"/>
        <end position="181"/>
    </location>
</feature>
<feature type="transmembrane region" description="Helical" evidence="8">
    <location>
        <begin position="7"/>
        <end position="26"/>
    </location>
</feature>
<dbReference type="InterPro" id="IPR045378">
    <property type="entry name" value="LNT_N"/>
</dbReference>
<dbReference type="Pfam" id="PF20154">
    <property type="entry name" value="LNT_N"/>
    <property type="match status" value="1"/>
</dbReference>
<evidence type="ECO:0000259" key="9">
    <source>
        <dbReference type="PROSITE" id="PS50263"/>
    </source>
</evidence>
<feature type="transmembrane region" description="Helical" evidence="8">
    <location>
        <begin position="32"/>
        <end position="48"/>
    </location>
</feature>
<dbReference type="EC" id="2.3.1.269" evidence="8"/>
<dbReference type="UniPathway" id="UPA00666"/>
<keyword evidence="2 8" id="KW-1003">Cell membrane</keyword>
<comment type="catalytic activity">
    <reaction evidence="8">
        <text>N-terminal S-1,2-diacyl-sn-glyceryl-L-cysteinyl-[lipoprotein] + a glycerophospholipid = N-acyl-S-1,2-diacyl-sn-glyceryl-L-cysteinyl-[lipoprotein] + a 2-acyl-sn-glycero-3-phospholipid + H(+)</text>
        <dbReference type="Rhea" id="RHEA:48228"/>
        <dbReference type="Rhea" id="RHEA-COMP:14681"/>
        <dbReference type="Rhea" id="RHEA-COMP:14684"/>
        <dbReference type="ChEBI" id="CHEBI:15378"/>
        <dbReference type="ChEBI" id="CHEBI:136912"/>
        <dbReference type="ChEBI" id="CHEBI:140656"/>
        <dbReference type="ChEBI" id="CHEBI:140657"/>
        <dbReference type="ChEBI" id="CHEBI:140660"/>
        <dbReference type="EC" id="2.3.1.269"/>
    </reaction>
</comment>
<comment type="subcellular location">
    <subcellularLocation>
        <location evidence="1 8">Cell membrane</location>
        <topology evidence="1 8">Multi-pass membrane protein</topology>
    </subcellularLocation>
</comment>
<keyword evidence="4 8" id="KW-0812">Transmembrane</keyword>
<dbReference type="Proteomes" id="UP000467240">
    <property type="component" value="Unassembled WGS sequence"/>
</dbReference>
<feature type="transmembrane region" description="Helical" evidence="8">
    <location>
        <begin position="515"/>
        <end position="532"/>
    </location>
</feature>
<accession>A0A7J5C0C9</accession>
<evidence type="ECO:0000256" key="2">
    <source>
        <dbReference type="ARBA" id="ARBA00022475"/>
    </source>
</evidence>
<evidence type="ECO:0000256" key="4">
    <source>
        <dbReference type="ARBA" id="ARBA00022692"/>
    </source>
</evidence>
<keyword evidence="3 8" id="KW-0808">Transferase</keyword>
<evidence type="ECO:0000256" key="5">
    <source>
        <dbReference type="ARBA" id="ARBA00022989"/>
    </source>
</evidence>
<dbReference type="InterPro" id="IPR003010">
    <property type="entry name" value="C-N_Hydrolase"/>
</dbReference>
<dbReference type="NCBIfam" id="TIGR00546">
    <property type="entry name" value="lnt"/>
    <property type="match status" value="1"/>
</dbReference>
<evidence type="ECO:0000256" key="3">
    <source>
        <dbReference type="ARBA" id="ARBA00022679"/>
    </source>
</evidence>
<dbReference type="EMBL" id="WBJZ01000004">
    <property type="protein sequence ID" value="KAB1660174.1"/>
    <property type="molecule type" value="Genomic_DNA"/>
</dbReference>
<comment type="function">
    <text evidence="8">Catalyzes the phospholipid dependent N-acylation of the N-terminal cysteine of apolipoprotein, the last step in lipoprotein maturation.</text>
</comment>
<keyword evidence="6 8" id="KW-0472">Membrane</keyword>
<evidence type="ECO:0000256" key="1">
    <source>
        <dbReference type="ARBA" id="ARBA00004651"/>
    </source>
</evidence>
<organism evidence="10 11">
    <name type="scientific">Pseudoclavibacter chungangensis</name>
    <dbReference type="NCBI Taxonomy" id="587635"/>
    <lineage>
        <taxon>Bacteria</taxon>
        <taxon>Bacillati</taxon>
        <taxon>Actinomycetota</taxon>
        <taxon>Actinomycetes</taxon>
        <taxon>Micrococcales</taxon>
        <taxon>Microbacteriaceae</taxon>
        <taxon>Pseudoclavibacter</taxon>
    </lineage>
</organism>
<dbReference type="PANTHER" id="PTHR38686">
    <property type="entry name" value="APOLIPOPROTEIN N-ACYLTRANSFERASE"/>
    <property type="match status" value="1"/>
</dbReference>
<dbReference type="RefSeq" id="WP_158039670.1">
    <property type="nucleotide sequence ID" value="NZ_JACCFV010000001.1"/>
</dbReference>
<dbReference type="SUPFAM" id="SSF56317">
    <property type="entry name" value="Carbon-nitrogen hydrolase"/>
    <property type="match status" value="1"/>
</dbReference>
<evidence type="ECO:0000256" key="7">
    <source>
        <dbReference type="ARBA" id="ARBA00023315"/>
    </source>
</evidence>
<keyword evidence="11" id="KW-1185">Reference proteome</keyword>
<dbReference type="Pfam" id="PF00795">
    <property type="entry name" value="CN_hydrolase"/>
    <property type="match status" value="1"/>
</dbReference>
<comment type="similarity">
    <text evidence="8">Belongs to the CN hydrolase family. Apolipoprotein N-acyltransferase subfamily.</text>
</comment>
<dbReference type="CDD" id="cd07571">
    <property type="entry name" value="ALP_N-acyl_transferase"/>
    <property type="match status" value="1"/>
</dbReference>
<dbReference type="HAMAP" id="MF_01148">
    <property type="entry name" value="Lnt"/>
    <property type="match status" value="1"/>
</dbReference>
<comment type="pathway">
    <text evidence="8">Protein modification; lipoprotein biosynthesis (N-acyl transfer).</text>
</comment>
<dbReference type="GO" id="GO:0042158">
    <property type="term" value="P:lipoprotein biosynthetic process"/>
    <property type="evidence" value="ECO:0007669"/>
    <property type="project" value="UniProtKB-UniRule"/>
</dbReference>
<dbReference type="AlphaFoldDB" id="A0A7J5C0C9"/>
<feature type="transmembrane region" description="Helical" evidence="8">
    <location>
        <begin position="219"/>
        <end position="238"/>
    </location>
</feature>
<protein>
    <recommendedName>
        <fullName evidence="8">Apolipoprotein N-acyltransferase</fullName>
        <shortName evidence="8">ALP N-acyltransferase</shortName>
        <ecNumber evidence="8">2.3.1.269</ecNumber>
    </recommendedName>
</protein>
<comment type="caution">
    <text evidence="10">The sequence shown here is derived from an EMBL/GenBank/DDBJ whole genome shotgun (WGS) entry which is preliminary data.</text>
</comment>
<name>A0A7J5C0C9_9MICO</name>
<evidence type="ECO:0000313" key="11">
    <source>
        <dbReference type="Proteomes" id="UP000467240"/>
    </source>
</evidence>
<dbReference type="PROSITE" id="PS50263">
    <property type="entry name" value="CN_HYDROLASE"/>
    <property type="match status" value="1"/>
</dbReference>
<reference evidence="10 11" key="1">
    <citation type="submission" date="2019-09" db="EMBL/GenBank/DDBJ databases">
        <title>Phylogeny of genus Pseudoclavibacter and closely related genus.</title>
        <authorList>
            <person name="Li Y."/>
        </authorList>
    </citation>
    <scope>NUCLEOTIDE SEQUENCE [LARGE SCALE GENOMIC DNA]</scope>
    <source>
        <strain evidence="10 11">DSM 23821</strain>
    </source>
</reference>
<dbReference type="GO" id="GO:0016410">
    <property type="term" value="F:N-acyltransferase activity"/>
    <property type="evidence" value="ECO:0007669"/>
    <property type="project" value="UniProtKB-UniRule"/>
</dbReference>
<dbReference type="OrthoDB" id="9804277at2"/>
<feature type="domain" description="CN hydrolase" evidence="9">
    <location>
        <begin position="246"/>
        <end position="499"/>
    </location>
</feature>
<proteinExistence type="inferred from homology"/>
<feature type="transmembrane region" description="Helical" evidence="8">
    <location>
        <begin position="55"/>
        <end position="78"/>
    </location>
</feature>
<keyword evidence="10" id="KW-0449">Lipoprotein</keyword>
<evidence type="ECO:0000256" key="8">
    <source>
        <dbReference type="HAMAP-Rule" id="MF_01148"/>
    </source>
</evidence>
<feature type="transmembrane region" description="Helical" evidence="8">
    <location>
        <begin position="84"/>
        <end position="106"/>
    </location>
</feature>
<dbReference type="PANTHER" id="PTHR38686:SF1">
    <property type="entry name" value="APOLIPOPROTEIN N-ACYLTRANSFERASE"/>
    <property type="match status" value="1"/>
</dbReference>
<evidence type="ECO:0000313" key="10">
    <source>
        <dbReference type="EMBL" id="KAB1660174.1"/>
    </source>
</evidence>
<dbReference type="InterPro" id="IPR036526">
    <property type="entry name" value="C-N_Hydrolase_sf"/>
</dbReference>
<sequence length="539" mass="56576">MRRDPLRLPPLQALLAGVSGGIILSFAFPDRGWWPCAFLGVAFVLLALRGRSGPGALVVGFATGLAFYLPLISWASLFLGPVPYSALSVVESLFWAAGSLLITLAYRRLPGTVAGSGPVVAVAVAGLWTLREAIASTWPYGGFAWGRVAQSQSASPFAELVSWLGLSGLSFVIVLVVALLLEALAGAVAPPAVVPPRVVPADAVPSPVAARRAGASDRAVRALAAAAALAVLAAIPVFPTTQTGTFRVAAVQGDTPEAGYFAPGERGDVVRAHLETTSTIPSDAKVQAILWPEGSADVSPVYDRGVAFALTRLAERYGAPVVANTVTVVRGETEDDDRYYNTQFVWTADGEMADEASKQHPIPFGEYIPDRDFWYPLAPDLIGLVQRGYTPGDGPAVLDVDGTRIGSFICFDIVDDRVIRDAVEAGAGVLFTPTNNADFGDTPELAQQLAFARLRAMETGRAIVQVSTVGDSAVYAPDGTELAALERFEAGVMIVDLPVMSGITPAVAAGRAIEFLLAGAGVVLLLSTFGYGRRTPRTR</sequence>